<evidence type="ECO:0000256" key="2">
    <source>
        <dbReference type="SAM" id="SignalP"/>
    </source>
</evidence>
<feature type="transmembrane region" description="Helical" evidence="1">
    <location>
        <begin position="330"/>
        <end position="348"/>
    </location>
</feature>
<feature type="signal peptide" evidence="2">
    <location>
        <begin position="1"/>
        <end position="28"/>
    </location>
</feature>
<evidence type="ECO:0000313" key="4">
    <source>
        <dbReference type="EMBL" id="CAD7247573.1"/>
    </source>
</evidence>
<evidence type="ECO:0000313" key="5">
    <source>
        <dbReference type="Proteomes" id="UP000677054"/>
    </source>
</evidence>
<reference evidence="4" key="1">
    <citation type="submission" date="2020-11" db="EMBL/GenBank/DDBJ databases">
        <authorList>
            <person name="Tran Van P."/>
        </authorList>
    </citation>
    <scope>NUCLEOTIDE SEQUENCE</scope>
</reference>
<gene>
    <name evidence="4" type="ORF">DSTB1V02_LOCUS7403</name>
</gene>
<keyword evidence="2" id="KW-0732">Signal</keyword>
<dbReference type="PANTHER" id="PTHR23252:SF43">
    <property type="entry name" value="INTIMAL THICKNESS RELATED RECEPTOR IRP DOMAIN-CONTAINING PROTEIN"/>
    <property type="match status" value="1"/>
</dbReference>
<proteinExistence type="predicted"/>
<feature type="chain" id="PRO_5036209655" description="GPR180/TMEM145 transmembrane domain-containing protein" evidence="2">
    <location>
        <begin position="29"/>
        <end position="512"/>
    </location>
</feature>
<keyword evidence="1" id="KW-1133">Transmembrane helix</keyword>
<dbReference type="GO" id="GO:0007186">
    <property type="term" value="P:G protein-coupled receptor signaling pathway"/>
    <property type="evidence" value="ECO:0007669"/>
    <property type="project" value="InterPro"/>
</dbReference>
<dbReference type="InterPro" id="IPR019336">
    <property type="entry name" value="GPR180/TMEM145_TM"/>
</dbReference>
<feature type="transmembrane region" description="Helical" evidence="1">
    <location>
        <begin position="403"/>
        <end position="426"/>
    </location>
</feature>
<evidence type="ECO:0000256" key="1">
    <source>
        <dbReference type="SAM" id="Phobius"/>
    </source>
</evidence>
<dbReference type="Proteomes" id="UP000677054">
    <property type="component" value="Unassembled WGS sequence"/>
</dbReference>
<feature type="transmembrane region" description="Helical" evidence="1">
    <location>
        <begin position="300"/>
        <end position="318"/>
    </location>
</feature>
<dbReference type="OrthoDB" id="45670at2759"/>
<feature type="transmembrane region" description="Helical" evidence="1">
    <location>
        <begin position="262"/>
        <end position="280"/>
    </location>
</feature>
<dbReference type="EMBL" id="LR901018">
    <property type="protein sequence ID" value="CAD7247573.1"/>
    <property type="molecule type" value="Genomic_DNA"/>
</dbReference>
<accession>A0A7R9A5Y9</accession>
<organism evidence="4">
    <name type="scientific">Darwinula stevensoni</name>
    <dbReference type="NCBI Taxonomy" id="69355"/>
    <lineage>
        <taxon>Eukaryota</taxon>
        <taxon>Metazoa</taxon>
        <taxon>Ecdysozoa</taxon>
        <taxon>Arthropoda</taxon>
        <taxon>Crustacea</taxon>
        <taxon>Oligostraca</taxon>
        <taxon>Ostracoda</taxon>
        <taxon>Podocopa</taxon>
        <taxon>Podocopida</taxon>
        <taxon>Darwinulocopina</taxon>
        <taxon>Darwinuloidea</taxon>
        <taxon>Darwinulidae</taxon>
        <taxon>Darwinula</taxon>
    </lineage>
</organism>
<dbReference type="EMBL" id="CAJPEV010001501">
    <property type="protein sequence ID" value="CAG0892987.1"/>
    <property type="molecule type" value="Genomic_DNA"/>
</dbReference>
<keyword evidence="5" id="KW-1185">Reference proteome</keyword>
<sequence length="512" mass="59158">MATHMIIFQQFSQSLSLIFVFFIIQASALHVSGQWDTNTSFFTFVAKFGFQMTLIQRKADTQGYIFGNITAPSVNRTLPYGFTLAVLDKEYFYEYYKNRNVDDKDLACKLMFEQVQKAAYNVYCNEEGKQDFLRRIPCPQGRLCLEEDSPELVVNGYQFTFAIQDLTRPRFWYASLVACYQDVADCTWHHSREQMVLDYDIWLVNGDPSKKGQNPFEYQFSYDLQDTVEIYLLFLVLYLLLLPLLVHAMFQQRHTIRRLMTAGAFLELISILCNVTHVLLIVENGEGLKTMSVIGDVLDILGRSSLMLLLMLLAKGWAITRQPLSWPGCLFVVLILHASANVCLYVWMQTEVDVIEDIDEYQTWPGWLALILRFLIMLWFLYELRSTIDFEHDPAKVKFFLHFAAAALIWFLYLPIVAVIAPFISALWRFKFILSTTYSADFVAFAVLCHLLWPTRSHQYFLLAAPHRGEELEEFAQAPHLLTGDMHTTVIPPAFEGKFVNGDTRNHVNASI</sequence>
<dbReference type="GO" id="GO:0019236">
    <property type="term" value="P:response to pheromone"/>
    <property type="evidence" value="ECO:0007669"/>
    <property type="project" value="InterPro"/>
</dbReference>
<feature type="transmembrane region" description="Helical" evidence="1">
    <location>
        <begin position="432"/>
        <end position="453"/>
    </location>
</feature>
<feature type="transmembrane region" description="Helical" evidence="1">
    <location>
        <begin position="364"/>
        <end position="382"/>
    </location>
</feature>
<feature type="domain" description="GPR180/TMEM145 transmembrane" evidence="3">
    <location>
        <begin position="242"/>
        <end position="448"/>
    </location>
</feature>
<dbReference type="Pfam" id="PF10192">
    <property type="entry name" value="GPR180-TMEM145_TM"/>
    <property type="match status" value="1"/>
</dbReference>
<keyword evidence="1" id="KW-0812">Transmembrane</keyword>
<feature type="transmembrane region" description="Helical" evidence="1">
    <location>
        <begin position="230"/>
        <end position="250"/>
    </location>
</feature>
<protein>
    <recommendedName>
        <fullName evidence="3">GPR180/TMEM145 transmembrane domain-containing protein</fullName>
    </recommendedName>
</protein>
<keyword evidence="1" id="KW-0472">Membrane</keyword>
<dbReference type="InterPro" id="IPR047831">
    <property type="entry name" value="GPR180/TMEM145"/>
</dbReference>
<evidence type="ECO:0000259" key="3">
    <source>
        <dbReference type="Pfam" id="PF10192"/>
    </source>
</evidence>
<dbReference type="AlphaFoldDB" id="A0A7R9A5Y9"/>
<name>A0A7R9A5Y9_9CRUS</name>
<dbReference type="PANTHER" id="PTHR23252">
    <property type="entry name" value="INTIMAL THICKNESS RECEPTOR-RELATED"/>
    <property type="match status" value="1"/>
</dbReference>